<feature type="transmembrane region" description="Helical" evidence="1">
    <location>
        <begin position="61"/>
        <end position="85"/>
    </location>
</feature>
<organism evidence="2 3">
    <name type="scientific">Alienimonas californiensis</name>
    <dbReference type="NCBI Taxonomy" id="2527989"/>
    <lineage>
        <taxon>Bacteria</taxon>
        <taxon>Pseudomonadati</taxon>
        <taxon>Planctomycetota</taxon>
        <taxon>Planctomycetia</taxon>
        <taxon>Planctomycetales</taxon>
        <taxon>Planctomycetaceae</taxon>
        <taxon>Alienimonas</taxon>
    </lineage>
</organism>
<evidence type="ECO:0000256" key="1">
    <source>
        <dbReference type="SAM" id="Phobius"/>
    </source>
</evidence>
<dbReference type="EMBL" id="CP036265">
    <property type="protein sequence ID" value="QDT15763.1"/>
    <property type="molecule type" value="Genomic_DNA"/>
</dbReference>
<keyword evidence="1" id="KW-0472">Membrane</keyword>
<evidence type="ECO:0000313" key="3">
    <source>
        <dbReference type="Proteomes" id="UP000318741"/>
    </source>
</evidence>
<gene>
    <name evidence="2" type="ORF">CA12_18570</name>
</gene>
<sequence length="90" mass="9371">MGLTGVFFVVGALAAVVGLFGLFEANVGSRLIALLMTAPGLLMWLVTGGGLMIYAAAEREFMHALMTGGVCSILFSPSLVGFYVAMRKAP</sequence>
<feature type="transmembrane region" description="Helical" evidence="1">
    <location>
        <begin position="32"/>
        <end position="55"/>
    </location>
</feature>
<reference evidence="2 3" key="1">
    <citation type="submission" date="2019-02" db="EMBL/GenBank/DDBJ databases">
        <title>Deep-cultivation of Planctomycetes and their phenomic and genomic characterization uncovers novel biology.</title>
        <authorList>
            <person name="Wiegand S."/>
            <person name="Jogler M."/>
            <person name="Boedeker C."/>
            <person name="Pinto D."/>
            <person name="Vollmers J."/>
            <person name="Rivas-Marin E."/>
            <person name="Kohn T."/>
            <person name="Peeters S.H."/>
            <person name="Heuer A."/>
            <person name="Rast P."/>
            <person name="Oberbeckmann S."/>
            <person name="Bunk B."/>
            <person name="Jeske O."/>
            <person name="Meyerdierks A."/>
            <person name="Storesund J.E."/>
            <person name="Kallscheuer N."/>
            <person name="Luecker S."/>
            <person name="Lage O.M."/>
            <person name="Pohl T."/>
            <person name="Merkel B.J."/>
            <person name="Hornburger P."/>
            <person name="Mueller R.-W."/>
            <person name="Bruemmer F."/>
            <person name="Labrenz M."/>
            <person name="Spormann A.M."/>
            <person name="Op den Camp H."/>
            <person name="Overmann J."/>
            <person name="Amann R."/>
            <person name="Jetten M.S.M."/>
            <person name="Mascher T."/>
            <person name="Medema M.H."/>
            <person name="Devos D.P."/>
            <person name="Kaster A.-K."/>
            <person name="Ovreas L."/>
            <person name="Rohde M."/>
            <person name="Galperin M.Y."/>
            <person name="Jogler C."/>
        </authorList>
    </citation>
    <scope>NUCLEOTIDE SEQUENCE [LARGE SCALE GENOMIC DNA]</scope>
    <source>
        <strain evidence="2 3">CA12</strain>
    </source>
</reference>
<keyword evidence="3" id="KW-1185">Reference proteome</keyword>
<dbReference type="AlphaFoldDB" id="A0A517P8Q9"/>
<evidence type="ECO:0000313" key="2">
    <source>
        <dbReference type="EMBL" id="QDT15763.1"/>
    </source>
</evidence>
<protein>
    <submittedName>
        <fullName evidence="2">Uncharacterized protein</fullName>
    </submittedName>
</protein>
<proteinExistence type="predicted"/>
<dbReference type="Proteomes" id="UP000318741">
    <property type="component" value="Chromosome"/>
</dbReference>
<keyword evidence="1" id="KW-1133">Transmembrane helix</keyword>
<name>A0A517P8Q9_9PLAN</name>
<feature type="transmembrane region" description="Helical" evidence="1">
    <location>
        <begin position="6"/>
        <end position="25"/>
    </location>
</feature>
<accession>A0A517P8Q9</accession>
<dbReference type="KEGG" id="acaf:CA12_18570"/>
<keyword evidence="1" id="KW-0812">Transmembrane</keyword>